<reference evidence="4" key="1">
    <citation type="submission" date="2025-08" db="UniProtKB">
        <authorList>
            <consortium name="RefSeq"/>
        </authorList>
    </citation>
    <scope>IDENTIFICATION</scope>
</reference>
<keyword evidence="3" id="KW-1185">Reference proteome</keyword>
<sequence>MSLLPIVIVAVGSLAVCESRERTASLVVLPPLVLGYDELYNDSGEKEASAKAVERKQPERGPEIPVIDNKGRRVNHRRMLKDQQKNFWPGQSIYADENGKRRQPNNQVEINTKVSTLKP</sequence>
<feature type="compositionally biased region" description="Polar residues" evidence="1">
    <location>
        <begin position="104"/>
        <end position="119"/>
    </location>
</feature>
<dbReference type="KEGG" id="tnl:113502694"/>
<keyword evidence="2" id="KW-0732">Signal</keyword>
<dbReference type="OrthoDB" id="7490886at2759"/>
<feature type="compositionally biased region" description="Basic and acidic residues" evidence="1">
    <location>
        <begin position="47"/>
        <end position="62"/>
    </location>
</feature>
<organism evidence="3 4">
    <name type="scientific">Trichoplusia ni</name>
    <name type="common">Cabbage looper</name>
    <dbReference type="NCBI Taxonomy" id="7111"/>
    <lineage>
        <taxon>Eukaryota</taxon>
        <taxon>Metazoa</taxon>
        <taxon>Ecdysozoa</taxon>
        <taxon>Arthropoda</taxon>
        <taxon>Hexapoda</taxon>
        <taxon>Insecta</taxon>
        <taxon>Pterygota</taxon>
        <taxon>Neoptera</taxon>
        <taxon>Endopterygota</taxon>
        <taxon>Lepidoptera</taxon>
        <taxon>Glossata</taxon>
        <taxon>Ditrysia</taxon>
        <taxon>Noctuoidea</taxon>
        <taxon>Noctuidae</taxon>
        <taxon>Plusiinae</taxon>
        <taxon>Trichoplusia</taxon>
    </lineage>
</organism>
<proteinExistence type="predicted"/>
<protein>
    <submittedName>
        <fullName evidence="4">Uncharacterized protein LOC113502694</fullName>
    </submittedName>
</protein>
<accession>A0A7E5WHE5</accession>
<dbReference type="AlphaFoldDB" id="A0A7E5WHE5"/>
<dbReference type="GeneID" id="113502694"/>
<dbReference type="RefSeq" id="XP_026740150.1">
    <property type="nucleotide sequence ID" value="XM_026884349.1"/>
</dbReference>
<dbReference type="InParanoid" id="A0A7E5WHE5"/>
<feature type="region of interest" description="Disordered" evidence="1">
    <location>
        <begin position="47"/>
        <end position="67"/>
    </location>
</feature>
<evidence type="ECO:0000256" key="2">
    <source>
        <dbReference type="SAM" id="SignalP"/>
    </source>
</evidence>
<gene>
    <name evidence="4" type="primary">LOC113502694</name>
</gene>
<dbReference type="Proteomes" id="UP000322000">
    <property type="component" value="Chromosome 2"/>
</dbReference>
<evidence type="ECO:0000256" key="1">
    <source>
        <dbReference type="SAM" id="MobiDB-lite"/>
    </source>
</evidence>
<name>A0A7E5WHE5_TRINI</name>
<feature type="region of interest" description="Disordered" evidence="1">
    <location>
        <begin position="90"/>
        <end position="119"/>
    </location>
</feature>
<evidence type="ECO:0000313" key="3">
    <source>
        <dbReference type="Proteomes" id="UP000322000"/>
    </source>
</evidence>
<feature type="signal peptide" evidence="2">
    <location>
        <begin position="1"/>
        <end position="19"/>
    </location>
</feature>
<feature type="chain" id="PRO_5028929392" evidence="2">
    <location>
        <begin position="20"/>
        <end position="119"/>
    </location>
</feature>
<evidence type="ECO:0000313" key="4">
    <source>
        <dbReference type="RefSeq" id="XP_026740150.1"/>
    </source>
</evidence>